<keyword evidence="2" id="KW-1185">Reference proteome</keyword>
<dbReference type="EMBL" id="PDJD01000001">
    <property type="protein sequence ID" value="PFG19886.1"/>
    <property type="molecule type" value="Genomic_DNA"/>
</dbReference>
<comment type="caution">
    <text evidence="1">The sequence shown here is derived from an EMBL/GenBank/DDBJ whole genome shotgun (WGS) entry which is preliminary data.</text>
</comment>
<accession>A0A2A9D0H4</accession>
<protein>
    <submittedName>
        <fullName evidence="1">Uncharacterized protein</fullName>
    </submittedName>
</protein>
<organism evidence="1 2">
    <name type="scientific">Serinibacter salmoneus</name>
    <dbReference type="NCBI Taxonomy" id="556530"/>
    <lineage>
        <taxon>Bacteria</taxon>
        <taxon>Bacillati</taxon>
        <taxon>Actinomycetota</taxon>
        <taxon>Actinomycetes</taxon>
        <taxon>Micrococcales</taxon>
        <taxon>Beutenbergiaceae</taxon>
        <taxon>Serinibacter</taxon>
    </lineage>
</organism>
<proteinExistence type="predicted"/>
<reference evidence="1 2" key="1">
    <citation type="submission" date="2017-10" db="EMBL/GenBank/DDBJ databases">
        <title>Sequencing the genomes of 1000 actinobacteria strains.</title>
        <authorList>
            <person name="Klenk H.-P."/>
        </authorList>
    </citation>
    <scope>NUCLEOTIDE SEQUENCE [LARGE SCALE GENOMIC DNA]</scope>
    <source>
        <strain evidence="1 2">DSM 21801</strain>
    </source>
</reference>
<name>A0A2A9D0H4_9MICO</name>
<evidence type="ECO:0000313" key="1">
    <source>
        <dbReference type="EMBL" id="PFG19886.1"/>
    </source>
</evidence>
<dbReference type="Proteomes" id="UP000224915">
    <property type="component" value="Unassembled WGS sequence"/>
</dbReference>
<dbReference type="AlphaFoldDB" id="A0A2A9D0H4"/>
<sequence length="48" mass="5324">MATQTDVDGVWLCDCGCEHTAETAAVECSEQCATDQDTCRQITHHRRP</sequence>
<evidence type="ECO:0000313" key="2">
    <source>
        <dbReference type="Proteomes" id="UP000224915"/>
    </source>
</evidence>
<gene>
    <name evidence="1" type="ORF">ATL40_1462</name>
</gene>